<dbReference type="SUPFAM" id="SSF47240">
    <property type="entry name" value="Ferritin-like"/>
    <property type="match status" value="1"/>
</dbReference>
<gene>
    <name evidence="2" type="ORF">H0A61_01387</name>
</gene>
<reference evidence="2" key="1">
    <citation type="submission" date="2020-07" db="EMBL/GenBank/DDBJ databases">
        <title>Koleobacter methoxysyntrophicus gen. nov., sp. nov., a novel anaerobic bacterium isolated from deep subsurface oil field and proposal of Koleobacterales ord. nov. in the phylum Firmicutes.</title>
        <authorList>
            <person name="Sakamoto S."/>
            <person name="Tamaki H."/>
        </authorList>
    </citation>
    <scope>NUCLEOTIDE SEQUENCE</scope>
    <source>
        <strain evidence="2">NRmbB1</strain>
    </source>
</reference>
<accession>A0A8A0RN53</accession>
<dbReference type="Proteomes" id="UP000662904">
    <property type="component" value="Chromosome"/>
</dbReference>
<dbReference type="Gene3D" id="6.10.140.1960">
    <property type="match status" value="1"/>
</dbReference>
<dbReference type="InterPro" id="IPR003251">
    <property type="entry name" value="Rr_diiron-bd_dom"/>
</dbReference>
<keyword evidence="3" id="KW-1185">Reference proteome</keyword>
<proteinExistence type="predicted"/>
<evidence type="ECO:0000313" key="3">
    <source>
        <dbReference type="Proteomes" id="UP000662904"/>
    </source>
</evidence>
<dbReference type="RefSeq" id="WP_206709222.1">
    <property type="nucleotide sequence ID" value="NZ_CP059066.1"/>
</dbReference>
<sequence>MVPYYDDHYPPKYNKDLMLLREDLIGELQAINQYEAHAAQAGDPQVRALFMEIADDEKHHVADLLKMINRLDPVQARLIRERVCGYYKYDAKDNG</sequence>
<name>A0A8A0RN53_9FIRM</name>
<protein>
    <recommendedName>
        <fullName evidence="1">Rubrerythrin diiron-binding domain-containing protein</fullName>
    </recommendedName>
</protein>
<dbReference type="CDD" id="cd00657">
    <property type="entry name" value="Ferritin_like"/>
    <property type="match status" value="1"/>
</dbReference>
<dbReference type="Pfam" id="PF02915">
    <property type="entry name" value="Rubrerythrin"/>
    <property type="match status" value="1"/>
</dbReference>
<dbReference type="InterPro" id="IPR009078">
    <property type="entry name" value="Ferritin-like_SF"/>
</dbReference>
<dbReference type="AlphaFoldDB" id="A0A8A0RN53"/>
<evidence type="ECO:0000313" key="2">
    <source>
        <dbReference type="EMBL" id="QSQ09030.1"/>
    </source>
</evidence>
<evidence type="ECO:0000259" key="1">
    <source>
        <dbReference type="Pfam" id="PF02915"/>
    </source>
</evidence>
<organism evidence="2 3">
    <name type="scientific">Koleobacter methoxysyntrophicus</name>
    <dbReference type="NCBI Taxonomy" id="2751313"/>
    <lineage>
        <taxon>Bacteria</taxon>
        <taxon>Bacillati</taxon>
        <taxon>Bacillota</taxon>
        <taxon>Clostridia</taxon>
        <taxon>Koleobacterales</taxon>
        <taxon>Koleobacteraceae</taxon>
        <taxon>Koleobacter</taxon>
    </lineage>
</organism>
<dbReference type="GO" id="GO:0046872">
    <property type="term" value="F:metal ion binding"/>
    <property type="evidence" value="ECO:0007669"/>
    <property type="project" value="InterPro"/>
</dbReference>
<dbReference type="EMBL" id="CP059066">
    <property type="protein sequence ID" value="QSQ09030.1"/>
    <property type="molecule type" value="Genomic_DNA"/>
</dbReference>
<feature type="domain" description="Rubrerythrin diiron-binding" evidence="1">
    <location>
        <begin position="20"/>
        <end position="89"/>
    </location>
</feature>
<dbReference type="KEGG" id="kme:H0A61_01387"/>
<dbReference type="GO" id="GO:0016491">
    <property type="term" value="F:oxidoreductase activity"/>
    <property type="evidence" value="ECO:0007669"/>
    <property type="project" value="InterPro"/>
</dbReference>